<gene>
    <name evidence="2" type="ordered locus">CLDAP_24050</name>
</gene>
<dbReference type="eggNOG" id="COG1848">
    <property type="taxonomic scope" value="Bacteria"/>
</dbReference>
<proteinExistence type="predicted"/>
<feature type="domain" description="PIN" evidence="1">
    <location>
        <begin position="3"/>
        <end position="119"/>
    </location>
</feature>
<reference evidence="2 3" key="1">
    <citation type="submission" date="2012-02" db="EMBL/GenBank/DDBJ databases">
        <title>Complete genome sequence of Caldilinea aerophila DSM 14535 (= NBRC 102666).</title>
        <authorList>
            <person name="Oguchi A."/>
            <person name="Hosoyama A."/>
            <person name="Sekine M."/>
            <person name="Fukai R."/>
            <person name="Kato Y."/>
            <person name="Nakamura S."/>
            <person name="Hanada S."/>
            <person name="Yamazaki S."/>
            <person name="Fujita N."/>
        </authorList>
    </citation>
    <scope>NUCLEOTIDE SEQUENCE [LARGE SCALE GENOMIC DNA]</scope>
    <source>
        <strain evidence="3">DSM 14535 / JCM 11387 / NBRC 104270 / STL-6-O1</strain>
    </source>
</reference>
<dbReference type="InterPro" id="IPR002716">
    <property type="entry name" value="PIN_dom"/>
</dbReference>
<dbReference type="Proteomes" id="UP000007880">
    <property type="component" value="Chromosome"/>
</dbReference>
<dbReference type="InterPro" id="IPR029060">
    <property type="entry name" value="PIN-like_dom_sf"/>
</dbReference>
<dbReference type="HOGENOM" id="CLU_129890_2_0_0"/>
<dbReference type="SUPFAM" id="SSF88723">
    <property type="entry name" value="PIN domain-like"/>
    <property type="match status" value="1"/>
</dbReference>
<dbReference type="AlphaFoldDB" id="I0I5A7"/>
<sequence length="129" mass="14230">MEYLADTVAIVRHLRRHPALGPRAAQILQSADSGEHHIYLSTITLMEVLYLSEAKRVDVHLDELIGHISGSVNYEIVPVHTEVVLAAAEVDDVPELHDRIIVGTAKWLGVPILTSDGIISQSSHVQTIW</sequence>
<dbReference type="STRING" id="926550.CLDAP_24050"/>
<evidence type="ECO:0000259" key="1">
    <source>
        <dbReference type="Pfam" id="PF01850"/>
    </source>
</evidence>
<dbReference type="Gene3D" id="3.40.50.1010">
    <property type="entry name" value="5'-nuclease"/>
    <property type="match status" value="1"/>
</dbReference>
<accession>I0I5A7</accession>
<dbReference type="EMBL" id="AP012337">
    <property type="protein sequence ID" value="BAM00445.1"/>
    <property type="molecule type" value="Genomic_DNA"/>
</dbReference>
<dbReference type="RefSeq" id="WP_014433677.1">
    <property type="nucleotide sequence ID" value="NC_017079.1"/>
</dbReference>
<evidence type="ECO:0000313" key="3">
    <source>
        <dbReference type="Proteomes" id="UP000007880"/>
    </source>
</evidence>
<evidence type="ECO:0000313" key="2">
    <source>
        <dbReference type="EMBL" id="BAM00445.1"/>
    </source>
</evidence>
<dbReference type="Pfam" id="PF01850">
    <property type="entry name" value="PIN"/>
    <property type="match status" value="1"/>
</dbReference>
<dbReference type="OrthoDB" id="9798990at2"/>
<organism evidence="2 3">
    <name type="scientific">Caldilinea aerophila (strain DSM 14535 / JCM 11387 / NBRC 104270 / STL-6-O1)</name>
    <dbReference type="NCBI Taxonomy" id="926550"/>
    <lineage>
        <taxon>Bacteria</taxon>
        <taxon>Bacillati</taxon>
        <taxon>Chloroflexota</taxon>
        <taxon>Caldilineae</taxon>
        <taxon>Caldilineales</taxon>
        <taxon>Caldilineaceae</taxon>
        <taxon>Caldilinea</taxon>
    </lineage>
</organism>
<protein>
    <recommendedName>
        <fullName evidence="1">PIN domain-containing protein</fullName>
    </recommendedName>
</protein>
<dbReference type="KEGG" id="cap:CLDAP_24050"/>
<keyword evidence="3" id="KW-1185">Reference proteome</keyword>
<name>I0I5A7_CALAS</name>